<sequence length="221" mass="24794">MNQIEPRRMGRPPKITRDEILDAASQSTAEDLQLTSLARALGISVKTVYYYFPTRRALIDALTDRAVSHMGLPEFDRAKDWRAVLAEDARWHYRLGSSQPGWFFRTAAPRGIGIEMLRQVQARLAALGWTKRDAMMAHLVICNWAIATGEGVYRSYELGGFDVDNIRRHLDDYADPATVDALSLQMSELDLGEVFETGLDIVLNGIEESLVRAKRVSGHSS</sequence>
<comment type="caution">
    <text evidence="4">The sequence shown here is derived from an EMBL/GenBank/DDBJ whole genome shotgun (WGS) entry which is preliminary data.</text>
</comment>
<dbReference type="SUPFAM" id="SSF46689">
    <property type="entry name" value="Homeodomain-like"/>
    <property type="match status" value="1"/>
</dbReference>
<keyword evidence="1 2" id="KW-0238">DNA-binding</keyword>
<evidence type="ECO:0000259" key="3">
    <source>
        <dbReference type="PROSITE" id="PS50977"/>
    </source>
</evidence>
<evidence type="ECO:0000313" key="4">
    <source>
        <dbReference type="EMBL" id="MDT9598268.1"/>
    </source>
</evidence>
<name>A0ABU3Q4C4_9SPHN</name>
<protein>
    <submittedName>
        <fullName evidence="4">TetR/AcrR family transcriptional regulator</fullName>
    </submittedName>
</protein>
<dbReference type="Pfam" id="PF00440">
    <property type="entry name" value="TetR_N"/>
    <property type="match status" value="1"/>
</dbReference>
<feature type="domain" description="HTH tetR-type" evidence="3">
    <location>
        <begin position="10"/>
        <end position="70"/>
    </location>
</feature>
<dbReference type="EMBL" id="JAVUPU010000002">
    <property type="protein sequence ID" value="MDT9598268.1"/>
    <property type="molecule type" value="Genomic_DNA"/>
</dbReference>
<dbReference type="InterPro" id="IPR009057">
    <property type="entry name" value="Homeodomain-like_sf"/>
</dbReference>
<dbReference type="Gene3D" id="1.10.357.10">
    <property type="entry name" value="Tetracycline Repressor, domain 2"/>
    <property type="match status" value="1"/>
</dbReference>
<dbReference type="Proteomes" id="UP001259572">
    <property type="component" value="Unassembled WGS sequence"/>
</dbReference>
<keyword evidence="5" id="KW-1185">Reference proteome</keyword>
<feature type="DNA-binding region" description="H-T-H motif" evidence="2">
    <location>
        <begin position="33"/>
        <end position="52"/>
    </location>
</feature>
<dbReference type="InterPro" id="IPR036271">
    <property type="entry name" value="Tet_transcr_reg_TetR-rel_C_sf"/>
</dbReference>
<gene>
    <name evidence="4" type="ORF">RQX22_04800</name>
</gene>
<reference evidence="4 5" key="1">
    <citation type="submission" date="2023-05" db="EMBL/GenBank/DDBJ databases">
        <authorList>
            <person name="Guo Y."/>
        </authorList>
    </citation>
    <scope>NUCLEOTIDE SEQUENCE [LARGE SCALE GENOMIC DNA]</scope>
    <source>
        <strain evidence="4 5">GR2756</strain>
    </source>
</reference>
<evidence type="ECO:0000256" key="2">
    <source>
        <dbReference type="PROSITE-ProRule" id="PRU00335"/>
    </source>
</evidence>
<dbReference type="PROSITE" id="PS50977">
    <property type="entry name" value="HTH_TETR_2"/>
    <property type="match status" value="1"/>
</dbReference>
<accession>A0ABU3Q4C4</accession>
<proteinExistence type="predicted"/>
<dbReference type="InterPro" id="IPR001647">
    <property type="entry name" value="HTH_TetR"/>
</dbReference>
<organism evidence="4 5">
    <name type="scientific">Sphingosinicella rhizophila</name>
    <dbReference type="NCBI Taxonomy" id="3050082"/>
    <lineage>
        <taxon>Bacteria</taxon>
        <taxon>Pseudomonadati</taxon>
        <taxon>Pseudomonadota</taxon>
        <taxon>Alphaproteobacteria</taxon>
        <taxon>Sphingomonadales</taxon>
        <taxon>Sphingosinicellaceae</taxon>
        <taxon>Sphingosinicella</taxon>
    </lineage>
</organism>
<evidence type="ECO:0000313" key="5">
    <source>
        <dbReference type="Proteomes" id="UP001259572"/>
    </source>
</evidence>
<evidence type="ECO:0000256" key="1">
    <source>
        <dbReference type="ARBA" id="ARBA00023125"/>
    </source>
</evidence>
<dbReference type="SUPFAM" id="SSF48498">
    <property type="entry name" value="Tetracyclin repressor-like, C-terminal domain"/>
    <property type="match status" value="1"/>
</dbReference>